<sequence length="328" mass="38053">MEFYTPITIQKGPFAFSYANRILMMGSCFAENIGGILASNKFTVDINPFGILYNPASVAEGLRRLLRPERFNTGDLFQHEGVYHSFAHHSRFSATSPETCLEQINNRLLLSADFLRRADRLVITWGTAYVYRLRSDGRIVSNCHKLPETLFERQRLSDTAIIEDWKSLLLALWEQNPELKILFTISPIRHWKDGAHANQLSKATLLLAAEALRTSYPERIGYFPAYEIMMDELRDYRFYADDMLHPSAQAIEYIWQRFAETFLSQEASTVRKAWLDIQKAIAHKPFHPESEAYKRFILQTLLKMKQISEKFPSFDLAKEEELLRAKLS</sequence>
<dbReference type="Gene3D" id="3.40.50.1110">
    <property type="entry name" value="SGNH hydrolase"/>
    <property type="match status" value="1"/>
</dbReference>
<evidence type="ECO:0000313" key="3">
    <source>
        <dbReference type="Proteomes" id="UP000823847"/>
    </source>
</evidence>
<dbReference type="Proteomes" id="UP000823847">
    <property type="component" value="Unassembled WGS sequence"/>
</dbReference>
<accession>A0A9D1XPU4</accession>
<dbReference type="InterPro" id="IPR036514">
    <property type="entry name" value="SGNH_hydro_sf"/>
</dbReference>
<dbReference type="Pfam" id="PF08885">
    <property type="entry name" value="GSCFA"/>
    <property type="match status" value="1"/>
</dbReference>
<dbReference type="SUPFAM" id="SSF52266">
    <property type="entry name" value="SGNH hydrolase"/>
    <property type="match status" value="1"/>
</dbReference>
<dbReference type="AlphaFoldDB" id="A0A9D1XPU4"/>
<comment type="caution">
    <text evidence="2">The sequence shown here is derived from an EMBL/GenBank/DDBJ whole genome shotgun (WGS) entry which is preliminary data.</text>
</comment>
<reference evidence="2" key="1">
    <citation type="journal article" date="2021" name="PeerJ">
        <title>Extensive microbial diversity within the chicken gut microbiome revealed by metagenomics and culture.</title>
        <authorList>
            <person name="Gilroy R."/>
            <person name="Ravi A."/>
            <person name="Getino M."/>
            <person name="Pursley I."/>
            <person name="Horton D.L."/>
            <person name="Alikhan N.F."/>
            <person name="Baker D."/>
            <person name="Gharbi K."/>
            <person name="Hall N."/>
            <person name="Watson M."/>
            <person name="Adriaenssens E.M."/>
            <person name="Foster-Nyarko E."/>
            <person name="Jarju S."/>
            <person name="Secka A."/>
            <person name="Antonio M."/>
            <person name="Oren A."/>
            <person name="Chaudhuri R.R."/>
            <person name="La Ragione R."/>
            <person name="Hildebrand F."/>
            <person name="Pallen M.J."/>
        </authorList>
    </citation>
    <scope>NUCLEOTIDE SEQUENCE</scope>
    <source>
        <strain evidence="2">ChiHecec2B26-12326</strain>
    </source>
</reference>
<gene>
    <name evidence="2" type="ORF">H9848_01530</name>
</gene>
<reference evidence="2" key="2">
    <citation type="submission" date="2021-04" db="EMBL/GenBank/DDBJ databases">
        <authorList>
            <person name="Gilroy R."/>
        </authorList>
    </citation>
    <scope>NUCLEOTIDE SEQUENCE</scope>
    <source>
        <strain evidence="2">ChiHecec2B26-12326</strain>
    </source>
</reference>
<dbReference type="GO" id="GO:0016788">
    <property type="term" value="F:hydrolase activity, acting on ester bonds"/>
    <property type="evidence" value="ECO:0007669"/>
    <property type="project" value="UniProtKB-ARBA"/>
</dbReference>
<organism evidence="2 3">
    <name type="scientific">Candidatus Parabacteroides intestinigallinarum</name>
    <dbReference type="NCBI Taxonomy" id="2838722"/>
    <lineage>
        <taxon>Bacteria</taxon>
        <taxon>Pseudomonadati</taxon>
        <taxon>Bacteroidota</taxon>
        <taxon>Bacteroidia</taxon>
        <taxon>Bacteroidales</taxon>
        <taxon>Tannerellaceae</taxon>
        <taxon>Parabacteroides</taxon>
    </lineage>
</organism>
<name>A0A9D1XPU4_9BACT</name>
<protein>
    <submittedName>
        <fullName evidence="2">GSCFA domain-containing protein</fullName>
    </submittedName>
</protein>
<proteinExistence type="predicted"/>
<evidence type="ECO:0000313" key="2">
    <source>
        <dbReference type="EMBL" id="HIX85274.1"/>
    </source>
</evidence>
<evidence type="ECO:0000259" key="1">
    <source>
        <dbReference type="Pfam" id="PF08885"/>
    </source>
</evidence>
<feature type="domain" description="GSCFA" evidence="1">
    <location>
        <begin position="21"/>
        <end position="258"/>
    </location>
</feature>
<dbReference type="InterPro" id="IPR014982">
    <property type="entry name" value="GSCFA"/>
</dbReference>
<dbReference type="EMBL" id="DXEN01000009">
    <property type="protein sequence ID" value="HIX85274.1"/>
    <property type="molecule type" value="Genomic_DNA"/>
</dbReference>